<feature type="transmembrane region" description="Helical" evidence="1">
    <location>
        <begin position="15"/>
        <end position="32"/>
    </location>
</feature>
<name>A0A2T6X6E7_SALET</name>
<dbReference type="EMBL" id="DAAMJI010000016">
    <property type="protein sequence ID" value="HAC6901868.1"/>
    <property type="molecule type" value="Genomic_DNA"/>
</dbReference>
<accession>A0A2T6X6E7</accession>
<evidence type="ECO:0000313" key="8">
    <source>
        <dbReference type="EMBL" id="HAE1357794.1"/>
    </source>
</evidence>
<reference evidence="2" key="2">
    <citation type="submission" date="2018-07" db="EMBL/GenBank/DDBJ databases">
        <authorList>
            <consortium name="GenomeTrakr network: Whole genome sequencing for foodborne pathogen traceback"/>
        </authorList>
    </citation>
    <scope>NUCLEOTIDE SEQUENCE</scope>
    <source>
        <strain evidence="2">CFSAN032048</strain>
    </source>
</reference>
<proteinExistence type="predicted"/>
<reference evidence="8" key="4">
    <citation type="submission" date="2019-10" db="EMBL/GenBank/DDBJ databases">
        <authorList>
            <consortium name="NCBI Pathogen Detection Project"/>
        </authorList>
    </citation>
    <scope>NUCLEOTIDE SEQUENCE</scope>
    <source>
        <strain evidence="6">12-4579</strain>
        <strain evidence="7">13-7154</strain>
        <strain evidence="8">Salmonella enterica</strain>
    </source>
</reference>
<dbReference type="EMBL" id="AAGOHL010000051">
    <property type="protein sequence ID" value="EBQ2252313.1"/>
    <property type="molecule type" value="Genomic_DNA"/>
</dbReference>
<organism evidence="8">
    <name type="scientific">Salmonella enterica I</name>
    <dbReference type="NCBI Taxonomy" id="59201"/>
    <lineage>
        <taxon>Bacteria</taxon>
        <taxon>Pseudomonadati</taxon>
        <taxon>Pseudomonadota</taxon>
        <taxon>Gammaproteobacteria</taxon>
        <taxon>Enterobacterales</taxon>
        <taxon>Enterobacteriaceae</taxon>
        <taxon>Salmonella</taxon>
    </lineage>
</organism>
<dbReference type="EMBL" id="AAKTRA010000006">
    <property type="protein sequence ID" value="ECV6114835.1"/>
    <property type="molecule type" value="Genomic_DNA"/>
</dbReference>
<feature type="transmembrane region" description="Helical" evidence="1">
    <location>
        <begin position="53"/>
        <end position="70"/>
    </location>
</feature>
<dbReference type="AlphaFoldDB" id="A0A2T6X6E7"/>
<dbReference type="EMBL" id="DAAMJP010000006">
    <property type="protein sequence ID" value="HAC6933416.1"/>
    <property type="molecule type" value="Genomic_DNA"/>
</dbReference>
<evidence type="ECO:0000256" key="1">
    <source>
        <dbReference type="SAM" id="Phobius"/>
    </source>
</evidence>
<evidence type="ECO:0000313" key="4">
    <source>
        <dbReference type="EMBL" id="ECV6295129.1"/>
    </source>
</evidence>
<evidence type="ECO:0000313" key="5">
    <source>
        <dbReference type="EMBL" id="EDB3321975.1"/>
    </source>
</evidence>
<evidence type="ECO:0000313" key="3">
    <source>
        <dbReference type="EMBL" id="ECV6114835.1"/>
    </source>
</evidence>
<gene>
    <name evidence="2" type="ORF">AXT19_13580</name>
    <name evidence="3" type="ORF">F2V23_10630</name>
    <name evidence="4" type="ORF">F3E26_05750</name>
    <name evidence="5" type="ORF">F9W02_10800</name>
    <name evidence="6" type="ORF">G0D53_10035</name>
    <name evidence="7" type="ORF">G0D55_07600</name>
    <name evidence="8" type="ORF">G2988_09935</name>
</gene>
<dbReference type="EMBL" id="AAKTSM010000003">
    <property type="protein sequence ID" value="ECV6295129.1"/>
    <property type="molecule type" value="Genomic_DNA"/>
</dbReference>
<comment type="caution">
    <text evidence="8">The sequence shown here is derived from an EMBL/GenBank/DDBJ whole genome shotgun (WGS) entry which is preliminary data.</text>
</comment>
<keyword evidence="1" id="KW-1133">Transmembrane helix</keyword>
<keyword evidence="1" id="KW-0472">Membrane</keyword>
<keyword evidence="1" id="KW-0812">Transmembrane</keyword>
<sequence>MAFCKNVRYFPCSLIIRYLSSPTFITLCAVFIGEEMVCRIVYNQAAGWDVRRCFFLSVWCCTSFLLILATT</sequence>
<reference evidence="8" key="1">
    <citation type="journal article" date="2018" name="Genome Biol.">
        <title>SKESA: strategic k-mer extension for scrupulous assemblies.</title>
        <authorList>
            <person name="Souvorov A."/>
            <person name="Agarwala R."/>
            <person name="Lipman D.J."/>
        </authorList>
    </citation>
    <scope>NUCLEOTIDE SEQUENCE</scope>
    <source>
        <strain evidence="6">12-4579</strain>
        <strain evidence="7">13-7154</strain>
        <strain evidence="8">Salmonella enterica</strain>
    </source>
</reference>
<evidence type="ECO:0000313" key="2">
    <source>
        <dbReference type="EMBL" id="EBQ2252313.1"/>
    </source>
</evidence>
<dbReference type="EMBL" id="DAAQYE010000008">
    <property type="protein sequence ID" value="HAE1357794.1"/>
    <property type="molecule type" value="Genomic_DNA"/>
</dbReference>
<reference evidence="3" key="3">
    <citation type="submission" date="2019-09" db="EMBL/GenBank/DDBJ databases">
        <authorList>
            <person name="Ashton P.M."/>
            <person name="Dallman T."/>
            <person name="Nair S."/>
            <person name="De Pinna E."/>
            <person name="Peters T."/>
            <person name="Grant K."/>
        </authorList>
    </citation>
    <scope>NUCLEOTIDE SEQUENCE</scope>
    <source>
        <strain evidence="3">801510</strain>
        <strain evidence="4">804072</strain>
        <strain evidence="5">808797</strain>
    </source>
</reference>
<dbReference type="EMBL" id="AALNDL010000006">
    <property type="protein sequence ID" value="EDB3321975.1"/>
    <property type="molecule type" value="Genomic_DNA"/>
</dbReference>
<evidence type="ECO:0000313" key="6">
    <source>
        <dbReference type="EMBL" id="HAC6901868.1"/>
    </source>
</evidence>
<protein>
    <submittedName>
        <fullName evidence="8">Uncharacterized protein</fullName>
    </submittedName>
</protein>
<evidence type="ECO:0000313" key="7">
    <source>
        <dbReference type="EMBL" id="HAC6933416.1"/>
    </source>
</evidence>